<evidence type="ECO:0000313" key="3">
    <source>
        <dbReference type="Proteomes" id="UP000219338"/>
    </source>
</evidence>
<evidence type="ECO:0000313" key="2">
    <source>
        <dbReference type="EMBL" id="SJL12369.1"/>
    </source>
</evidence>
<sequence>MSNPTDVAVLVARANEAIQAADTLWEHKVELETLVKQCKAVCAIGAELVEKHRASVIGNAKNEDVVFRIKQVFERIQSDHSTVPPSRTITQFVLSPGSSIASATSEQQLLQLLLQSLPLLLSPTPTKTTVTSGKPKASKAPAKRSCRLAKSRAIIEDSSDEEASVVAATEEDTIMGNPDASSAPPETDLVLIPSAAIRRKADTVISRFEQMNIDEDVDVIVNRDPTAGNIVEGHKVPLPKFLKNKKAAQAAQREKEKAERRAEAIQAAEATIAKGKAIEAANQARKRPRASADHAFKDSPYTIAAADLAINNEASQSTIDAAASLVVAGDHIDPSESVLRSREADLRNDVIATTHKIEYLLKYREFVVAHHGQVVKQLESRLPVPMEADSSAPVASGSKIN</sequence>
<proteinExistence type="predicted"/>
<keyword evidence="3" id="KW-1185">Reference proteome</keyword>
<feature type="coiled-coil region" evidence="1">
    <location>
        <begin position="241"/>
        <end position="271"/>
    </location>
</feature>
<dbReference type="AlphaFoldDB" id="A0A284RUC1"/>
<evidence type="ECO:0000256" key="1">
    <source>
        <dbReference type="SAM" id="Coils"/>
    </source>
</evidence>
<gene>
    <name evidence="2" type="ORF">ARMOST_15795</name>
</gene>
<dbReference type="EMBL" id="FUEG01000016">
    <property type="protein sequence ID" value="SJL12369.1"/>
    <property type="molecule type" value="Genomic_DNA"/>
</dbReference>
<name>A0A284RUC1_ARMOS</name>
<dbReference type="Proteomes" id="UP000219338">
    <property type="component" value="Unassembled WGS sequence"/>
</dbReference>
<reference evidence="3" key="1">
    <citation type="journal article" date="2017" name="Nat. Ecol. Evol.">
        <title>Genome expansion and lineage-specific genetic innovations in the forest pathogenic fungi Armillaria.</title>
        <authorList>
            <person name="Sipos G."/>
            <person name="Prasanna A.N."/>
            <person name="Walter M.C."/>
            <person name="O'Connor E."/>
            <person name="Balint B."/>
            <person name="Krizsan K."/>
            <person name="Kiss B."/>
            <person name="Hess J."/>
            <person name="Varga T."/>
            <person name="Slot J."/>
            <person name="Riley R."/>
            <person name="Boka B."/>
            <person name="Rigling D."/>
            <person name="Barry K."/>
            <person name="Lee J."/>
            <person name="Mihaltcheva S."/>
            <person name="LaButti K."/>
            <person name="Lipzen A."/>
            <person name="Waldron R."/>
            <person name="Moloney N.M."/>
            <person name="Sperisen C."/>
            <person name="Kredics L."/>
            <person name="Vagvoelgyi C."/>
            <person name="Patrignani A."/>
            <person name="Fitzpatrick D."/>
            <person name="Nagy I."/>
            <person name="Doyle S."/>
            <person name="Anderson J.B."/>
            <person name="Grigoriev I.V."/>
            <person name="Gueldener U."/>
            <person name="Muensterkoetter M."/>
            <person name="Nagy L.G."/>
        </authorList>
    </citation>
    <scope>NUCLEOTIDE SEQUENCE [LARGE SCALE GENOMIC DNA]</scope>
    <source>
        <strain evidence="3">C18/9</strain>
    </source>
</reference>
<keyword evidence="1" id="KW-0175">Coiled coil</keyword>
<organism evidence="2 3">
    <name type="scientific">Armillaria ostoyae</name>
    <name type="common">Armillaria root rot fungus</name>
    <dbReference type="NCBI Taxonomy" id="47428"/>
    <lineage>
        <taxon>Eukaryota</taxon>
        <taxon>Fungi</taxon>
        <taxon>Dikarya</taxon>
        <taxon>Basidiomycota</taxon>
        <taxon>Agaricomycotina</taxon>
        <taxon>Agaricomycetes</taxon>
        <taxon>Agaricomycetidae</taxon>
        <taxon>Agaricales</taxon>
        <taxon>Marasmiineae</taxon>
        <taxon>Physalacriaceae</taxon>
        <taxon>Armillaria</taxon>
    </lineage>
</organism>
<accession>A0A284RUC1</accession>
<protein>
    <submittedName>
        <fullName evidence="2">Uncharacterized protein</fullName>
    </submittedName>
</protein>